<reference evidence="1" key="1">
    <citation type="submission" date="2022-08" db="EMBL/GenBank/DDBJ databases">
        <title>Genome Sequence of Lecanicillium fungicola.</title>
        <authorList>
            <person name="Buettner E."/>
        </authorList>
    </citation>
    <scope>NUCLEOTIDE SEQUENCE</scope>
    <source>
        <strain evidence="1">Babe33</strain>
    </source>
</reference>
<keyword evidence="2" id="KW-1185">Reference proteome</keyword>
<dbReference type="Proteomes" id="UP001143910">
    <property type="component" value="Unassembled WGS sequence"/>
</dbReference>
<dbReference type="EMBL" id="JANJQO010000692">
    <property type="protein sequence ID" value="KAJ2975569.1"/>
    <property type="molecule type" value="Genomic_DNA"/>
</dbReference>
<organism evidence="1 2">
    <name type="scientific">Zarea fungicola</name>
    <dbReference type="NCBI Taxonomy" id="93591"/>
    <lineage>
        <taxon>Eukaryota</taxon>
        <taxon>Fungi</taxon>
        <taxon>Dikarya</taxon>
        <taxon>Ascomycota</taxon>
        <taxon>Pezizomycotina</taxon>
        <taxon>Sordariomycetes</taxon>
        <taxon>Hypocreomycetidae</taxon>
        <taxon>Hypocreales</taxon>
        <taxon>Cordycipitaceae</taxon>
        <taxon>Zarea</taxon>
    </lineage>
</organism>
<comment type="caution">
    <text evidence="1">The sequence shown here is derived from an EMBL/GenBank/DDBJ whole genome shotgun (WGS) entry which is preliminary data.</text>
</comment>
<evidence type="ECO:0000313" key="2">
    <source>
        <dbReference type="Proteomes" id="UP001143910"/>
    </source>
</evidence>
<accession>A0ACC1N916</accession>
<gene>
    <name evidence="1" type="ORF">NQ176_g5451</name>
</gene>
<evidence type="ECO:0000313" key="1">
    <source>
        <dbReference type="EMBL" id="KAJ2975569.1"/>
    </source>
</evidence>
<proteinExistence type="predicted"/>
<sequence length="306" mass="33521">MAASKGDPTPASAILKASRGGLIQLEDLPLHWRVNQHIHSGYRFRSTIYGCIASIFSISNESFNIWSHALGLYLVFLRQRDSEKRLAFGISGLGYNGIPAEDSLALSSFSIACVVALFCSVSWHTMCCHSQQWVFDSFDTADLMGVTILVAASALMIDYTAFYCDGFWRWSYCSLTGILALGALISMATPTLRHADTAWLRVAFFVGIGFSSIIPIVHLVCSIGVAQAMSWYWPMVHVWVPVLIGALVYGTKVPESIWPGRFDYVGSSHNIWHVASLVTIINGHSAVEQMYLGALHGTLGTCQSGQ</sequence>
<protein>
    <submittedName>
        <fullName evidence="1">Uncharacterized protein</fullName>
    </submittedName>
</protein>
<name>A0ACC1N916_9HYPO</name>